<dbReference type="SMART" id="SM00735">
    <property type="entry name" value="ZM"/>
    <property type="match status" value="1"/>
</dbReference>
<proteinExistence type="predicted"/>
<dbReference type="Proteomes" id="UP000053660">
    <property type="component" value="Unassembled WGS sequence"/>
</dbReference>
<dbReference type="OrthoDB" id="44841at2759"/>
<organism evidence="6 7">
    <name type="scientific">Oesophagostomum dentatum</name>
    <name type="common">Nodular worm</name>
    <dbReference type="NCBI Taxonomy" id="61180"/>
    <lineage>
        <taxon>Eukaryota</taxon>
        <taxon>Metazoa</taxon>
        <taxon>Ecdysozoa</taxon>
        <taxon>Nematoda</taxon>
        <taxon>Chromadorea</taxon>
        <taxon>Rhabditida</taxon>
        <taxon>Rhabditina</taxon>
        <taxon>Rhabditomorpha</taxon>
        <taxon>Strongyloidea</taxon>
        <taxon>Strongylidae</taxon>
        <taxon>Oesophagostomum</taxon>
    </lineage>
</organism>
<dbReference type="PROSITE" id="PS50106">
    <property type="entry name" value="PDZ"/>
    <property type="match status" value="1"/>
</dbReference>
<dbReference type="EMBL" id="KN552251">
    <property type="protein sequence ID" value="KHJ91220.1"/>
    <property type="molecule type" value="Genomic_DNA"/>
</dbReference>
<keyword evidence="3" id="KW-0862">Zinc</keyword>
<evidence type="ECO:0000259" key="5">
    <source>
        <dbReference type="PROSITE" id="PS50106"/>
    </source>
</evidence>
<keyword evidence="3" id="KW-0479">Metal-binding</keyword>
<evidence type="ECO:0000256" key="1">
    <source>
        <dbReference type="ARBA" id="ARBA00004496"/>
    </source>
</evidence>
<dbReference type="SMART" id="SM00228">
    <property type="entry name" value="PDZ"/>
    <property type="match status" value="1"/>
</dbReference>
<gene>
    <name evidence="6" type="ORF">OESDEN_08919</name>
</gene>
<name>A0A0B1T773_OESDE</name>
<feature type="region of interest" description="Disordered" evidence="4">
    <location>
        <begin position="389"/>
        <end position="420"/>
    </location>
</feature>
<dbReference type="GO" id="GO:0030018">
    <property type="term" value="C:Z disc"/>
    <property type="evidence" value="ECO:0007669"/>
    <property type="project" value="TreeGrafter"/>
</dbReference>
<dbReference type="AlphaFoldDB" id="A0A0B1T773"/>
<evidence type="ECO:0000313" key="7">
    <source>
        <dbReference type="Proteomes" id="UP000053660"/>
    </source>
</evidence>
<evidence type="ECO:0000313" key="6">
    <source>
        <dbReference type="EMBL" id="KHJ91220.1"/>
    </source>
</evidence>
<evidence type="ECO:0000256" key="3">
    <source>
        <dbReference type="ARBA" id="ARBA00023038"/>
    </source>
</evidence>
<sequence>MSYETITVRMNRSDPSIRWGFTLRQQGNRIVVNTVDKDSLSDKAGMQSGDEVDAVCGRNALNMSVNEANSILDGSYQEVNFNLRRYVTSHTCLPWTLTEKDNKLVVDDVQPGYGSGYGGSRGIGMHGRSTSAHTKSSFQTSNQQRNAVVPYNSSYQSNYVTQSSTRTPHRGSYVATNSQPRFYQSPSAYSRRQESSYNKTNSVSHDNRQFPSYSTHTKTNYTSVDNSTPVPFGTGTKTFHHVNPTYTTNFGAQRHRSESETRYPTAAQNYSYNNGVTTSAYKSGAGGLPLNQATYIQTSQLSPTYHPGGVSPGGTKVLYHSPSPRTRQELSPYASVQHLQYNSPMNIYSVEAAAEQYTQQTGRPTELPHYPIKSPAYLTSETKKLIEEQERGRGYHRVVSPSAQSSSFKRISQAVGEPVI</sequence>
<dbReference type="PANTHER" id="PTHR24214">
    <property type="entry name" value="PDZ AND LIM DOMAIN PROTEIN ZASP"/>
    <property type="match status" value="1"/>
</dbReference>
<dbReference type="Pfam" id="PF00595">
    <property type="entry name" value="PDZ"/>
    <property type="match status" value="1"/>
</dbReference>
<dbReference type="PANTHER" id="PTHR24214:SF31">
    <property type="entry name" value="PDZ DOMAIN-CONTAINING PROTEIN"/>
    <property type="match status" value="1"/>
</dbReference>
<feature type="domain" description="PDZ" evidence="5">
    <location>
        <begin position="7"/>
        <end position="87"/>
    </location>
</feature>
<keyword evidence="3" id="KW-0440">LIM domain</keyword>
<protein>
    <submittedName>
        <fullName evidence="6">PDZ/DHR/GLGF domain protein</fullName>
    </submittedName>
</protein>
<evidence type="ECO:0000256" key="2">
    <source>
        <dbReference type="ARBA" id="ARBA00022490"/>
    </source>
</evidence>
<evidence type="ECO:0000256" key="4">
    <source>
        <dbReference type="SAM" id="MobiDB-lite"/>
    </source>
</evidence>
<feature type="compositionally biased region" description="Polar residues" evidence="4">
    <location>
        <begin position="130"/>
        <end position="145"/>
    </location>
</feature>
<dbReference type="GO" id="GO:0031941">
    <property type="term" value="C:filamentous actin"/>
    <property type="evidence" value="ECO:0007669"/>
    <property type="project" value="TreeGrafter"/>
</dbReference>
<comment type="subcellular location">
    <subcellularLocation>
        <location evidence="1">Cytoplasm</location>
    </subcellularLocation>
</comment>
<keyword evidence="7" id="KW-1185">Reference proteome</keyword>
<accession>A0A0B1T773</accession>
<dbReference type="GO" id="GO:0001725">
    <property type="term" value="C:stress fiber"/>
    <property type="evidence" value="ECO:0007669"/>
    <property type="project" value="TreeGrafter"/>
</dbReference>
<reference evidence="6 7" key="1">
    <citation type="submission" date="2014-03" db="EMBL/GenBank/DDBJ databases">
        <title>Draft genome of the hookworm Oesophagostomum dentatum.</title>
        <authorList>
            <person name="Mitreva M."/>
        </authorList>
    </citation>
    <scope>NUCLEOTIDE SEQUENCE [LARGE SCALE GENOMIC DNA]</scope>
    <source>
        <strain evidence="6 7">OD-Hann</strain>
    </source>
</reference>
<dbReference type="InterPro" id="IPR050604">
    <property type="entry name" value="PDZ-LIM_domain"/>
</dbReference>
<dbReference type="InterPro" id="IPR001478">
    <property type="entry name" value="PDZ"/>
</dbReference>
<feature type="compositionally biased region" description="Polar residues" evidence="4">
    <location>
        <begin position="401"/>
        <end position="410"/>
    </location>
</feature>
<dbReference type="GO" id="GO:0030036">
    <property type="term" value="P:actin cytoskeleton organization"/>
    <property type="evidence" value="ECO:0007669"/>
    <property type="project" value="TreeGrafter"/>
</dbReference>
<feature type="region of interest" description="Disordered" evidence="4">
    <location>
        <begin position="117"/>
        <end position="145"/>
    </location>
</feature>
<keyword evidence="2" id="KW-0963">Cytoplasm</keyword>
<dbReference type="GO" id="GO:0051371">
    <property type="term" value="F:muscle alpha-actinin binding"/>
    <property type="evidence" value="ECO:0007669"/>
    <property type="project" value="TreeGrafter"/>
</dbReference>
<dbReference type="GO" id="GO:0005912">
    <property type="term" value="C:adherens junction"/>
    <property type="evidence" value="ECO:0007669"/>
    <property type="project" value="TreeGrafter"/>
</dbReference>
<dbReference type="InterPro" id="IPR006643">
    <property type="entry name" value="Zasp-like_motif"/>
</dbReference>
<feature type="region of interest" description="Disordered" evidence="4">
    <location>
        <begin position="159"/>
        <end position="226"/>
    </location>
</feature>
<dbReference type="InterPro" id="IPR036034">
    <property type="entry name" value="PDZ_sf"/>
</dbReference>
<dbReference type="GO" id="GO:0003779">
    <property type="term" value="F:actin binding"/>
    <property type="evidence" value="ECO:0007669"/>
    <property type="project" value="TreeGrafter"/>
</dbReference>
<dbReference type="Gene3D" id="2.30.42.10">
    <property type="match status" value="1"/>
</dbReference>
<dbReference type="SUPFAM" id="SSF50156">
    <property type="entry name" value="PDZ domain-like"/>
    <property type="match status" value="1"/>
</dbReference>
<feature type="compositionally biased region" description="Polar residues" evidence="4">
    <location>
        <begin position="174"/>
        <end position="226"/>
    </location>
</feature>
<dbReference type="GO" id="GO:0061061">
    <property type="term" value="P:muscle structure development"/>
    <property type="evidence" value="ECO:0007669"/>
    <property type="project" value="TreeGrafter"/>
</dbReference>